<dbReference type="GO" id="GO:0004410">
    <property type="term" value="F:homocitrate synthase activity"/>
    <property type="evidence" value="ECO:0007669"/>
    <property type="project" value="UniProtKB-EC"/>
</dbReference>
<keyword evidence="9" id="KW-1185">Reference proteome</keyword>
<dbReference type="CDD" id="cd07944">
    <property type="entry name" value="DRE_TIM_HOA_like"/>
    <property type="match status" value="1"/>
</dbReference>
<accession>A0A5A9W1F5</accession>
<evidence type="ECO:0000256" key="6">
    <source>
        <dbReference type="ARBA" id="ARBA00048019"/>
    </source>
</evidence>
<dbReference type="SUPFAM" id="SSF51569">
    <property type="entry name" value="Aldolase"/>
    <property type="match status" value="1"/>
</dbReference>
<dbReference type="EC" id="2.3.3.14" evidence="3"/>
<evidence type="ECO:0000256" key="4">
    <source>
        <dbReference type="ARBA" id="ARBA00020735"/>
    </source>
</evidence>
<reference evidence="8 9" key="1">
    <citation type="submission" date="2019-03" db="EMBL/GenBank/DDBJ databases">
        <title>Nitrincola sp. nov. isolated from an Indian soda lake.</title>
        <authorList>
            <person name="Joshi A."/>
            <person name="Thite S.V."/>
            <person name="Joseph N."/>
            <person name="Dhotre D."/>
            <person name="Moorthy M."/>
            <person name="Shouche Y.S."/>
        </authorList>
    </citation>
    <scope>NUCLEOTIDE SEQUENCE [LARGE SCALE GENOMIC DNA]</scope>
    <source>
        <strain evidence="8 9">MEB193</strain>
    </source>
</reference>
<dbReference type="RefSeq" id="WP_149391135.1">
    <property type="nucleotide sequence ID" value="NZ_SMRS01000006.1"/>
</dbReference>
<dbReference type="Proteomes" id="UP000325302">
    <property type="component" value="Unassembled WGS sequence"/>
</dbReference>
<sequence>MSAYILDCTLRDGGYYTNWDFPDELIQNYLQSMAALNVDFVEIGLRAMPRVGEGFRGGCAYSTERFLQQIQVPEVLEKRLAVMVNGAELLHPSVSMNEILEKLFIPADKSRVTLVRIACHVHEFEQCLPAASWLNEKGYLVGFNLMQIASQTADKILHLAQMANDYPIDVLYFADSMGSLDPCGVKEIISLLRTYWQGSLGIHTHDNMCLGMANTLAAIDAGVEWVDSTVTGMGRGPGNVQTEFLVEAISDLRARKGNISKLLDTIRKYFKPMQLQHKWGTNPFYYLSGKYEIHPTYVQEMLSDSRYSDDDILAALNYLRNTGGRKYSIESLEASRLSLQGEAGGAWQPQQTVHGREVLVLGNGPGLLQHKLAIEAFIREYKPYVIGLNTQKVLDDSLINARAACHPIRLLADFKEYLSFSQPLITSVSMLTPEIKSLLSRKEVYDYGIELKENTFDFRSVNCTLPSNLVLIYALAVAAGAKSSKVYLVGLDGYGNNDPRTTEIARLLHLYQSTPGAPELVSLTPTCFDLSIQSVYGL</sequence>
<comment type="function">
    <text evidence="1">This protein is a Fe-Mo-cofactor biosynthetic component.</text>
</comment>
<evidence type="ECO:0000313" key="9">
    <source>
        <dbReference type="Proteomes" id="UP000325302"/>
    </source>
</evidence>
<comment type="caution">
    <text evidence="8">The sequence shown here is derived from an EMBL/GenBank/DDBJ whole genome shotgun (WGS) entry which is preliminary data.</text>
</comment>
<evidence type="ECO:0000256" key="2">
    <source>
        <dbReference type="ARBA" id="ARBA00006154"/>
    </source>
</evidence>
<feature type="domain" description="Pyruvate carboxyltransferase" evidence="7">
    <location>
        <begin position="3"/>
        <end position="267"/>
    </location>
</feature>
<dbReference type="PROSITE" id="PS50991">
    <property type="entry name" value="PYR_CT"/>
    <property type="match status" value="1"/>
</dbReference>
<evidence type="ECO:0000259" key="7">
    <source>
        <dbReference type="PROSITE" id="PS50991"/>
    </source>
</evidence>
<dbReference type="Pfam" id="PF00682">
    <property type="entry name" value="HMGL-like"/>
    <property type="match status" value="1"/>
</dbReference>
<dbReference type="PANTHER" id="PTHR42880:SF1">
    <property type="entry name" value="ISOPROPYLMALATE_HOMOCITRATE_CITRAMALATE SYNTHASE FAMILY PROTEIN"/>
    <property type="match status" value="1"/>
</dbReference>
<dbReference type="EMBL" id="SMRS01000006">
    <property type="protein sequence ID" value="KAA0874402.1"/>
    <property type="molecule type" value="Genomic_DNA"/>
</dbReference>
<dbReference type="AlphaFoldDB" id="A0A5A9W1F5"/>
<dbReference type="PANTHER" id="PTHR42880">
    <property type="entry name" value="HOMOCITRATE SYNTHASE"/>
    <property type="match status" value="1"/>
</dbReference>
<keyword evidence="5" id="KW-0808">Transferase</keyword>
<comment type="catalytic activity">
    <reaction evidence="6">
        <text>acetyl-CoA + 2-oxoglutarate + H2O = (2R)-homocitrate + CoA + H(+)</text>
        <dbReference type="Rhea" id="RHEA:12929"/>
        <dbReference type="ChEBI" id="CHEBI:15377"/>
        <dbReference type="ChEBI" id="CHEBI:15378"/>
        <dbReference type="ChEBI" id="CHEBI:16810"/>
        <dbReference type="ChEBI" id="CHEBI:57287"/>
        <dbReference type="ChEBI" id="CHEBI:57288"/>
        <dbReference type="ChEBI" id="CHEBI:58884"/>
        <dbReference type="EC" id="2.3.3.14"/>
    </reaction>
</comment>
<organism evidence="8 9">
    <name type="scientific">Nitrincola tapanii</name>
    <dbReference type="NCBI Taxonomy" id="1708751"/>
    <lineage>
        <taxon>Bacteria</taxon>
        <taxon>Pseudomonadati</taxon>
        <taxon>Pseudomonadota</taxon>
        <taxon>Gammaproteobacteria</taxon>
        <taxon>Oceanospirillales</taxon>
        <taxon>Oceanospirillaceae</taxon>
        <taxon>Nitrincola</taxon>
    </lineage>
</organism>
<dbReference type="Gene3D" id="3.20.20.70">
    <property type="entry name" value="Aldolase class I"/>
    <property type="match status" value="1"/>
</dbReference>
<evidence type="ECO:0000256" key="1">
    <source>
        <dbReference type="ARBA" id="ARBA00003050"/>
    </source>
</evidence>
<evidence type="ECO:0000256" key="3">
    <source>
        <dbReference type="ARBA" id="ARBA00012974"/>
    </source>
</evidence>
<dbReference type="InterPro" id="IPR013785">
    <property type="entry name" value="Aldolase_TIM"/>
</dbReference>
<name>A0A5A9W1F5_9GAMM</name>
<dbReference type="InterPro" id="IPR000891">
    <property type="entry name" value="PYR_CT"/>
</dbReference>
<evidence type="ECO:0000256" key="5">
    <source>
        <dbReference type="ARBA" id="ARBA00022679"/>
    </source>
</evidence>
<protein>
    <recommendedName>
        <fullName evidence="4">Homocitrate synthase</fullName>
        <ecNumber evidence="3">2.3.3.14</ecNumber>
    </recommendedName>
</protein>
<comment type="similarity">
    <text evidence="2">Belongs to the alpha-IPM synthase/homocitrate synthase family.</text>
</comment>
<evidence type="ECO:0000313" key="8">
    <source>
        <dbReference type="EMBL" id="KAA0874402.1"/>
    </source>
</evidence>
<proteinExistence type="inferred from homology"/>
<gene>
    <name evidence="8" type="ORF">E1H14_09015</name>
</gene>
<dbReference type="OrthoDB" id="9803573at2"/>